<name>A0A381WIM4_9ZZZZ</name>
<proteinExistence type="predicted"/>
<dbReference type="PANTHER" id="PTHR11680">
    <property type="entry name" value="SERINE HYDROXYMETHYLTRANSFERASE"/>
    <property type="match status" value="1"/>
</dbReference>
<dbReference type="InterPro" id="IPR015421">
    <property type="entry name" value="PyrdxlP-dep_Trfase_major"/>
</dbReference>
<dbReference type="Pfam" id="PF00464">
    <property type="entry name" value="SHMT"/>
    <property type="match status" value="1"/>
</dbReference>
<dbReference type="NCBIfam" id="NF000586">
    <property type="entry name" value="PRK00011.1"/>
    <property type="match status" value="1"/>
</dbReference>
<dbReference type="Gene3D" id="3.90.1150.10">
    <property type="entry name" value="Aspartate Aminotransferase, domain 1"/>
    <property type="match status" value="1"/>
</dbReference>
<accession>A0A381WIM4</accession>
<dbReference type="GO" id="GO:0035999">
    <property type="term" value="P:tetrahydrofolate interconversion"/>
    <property type="evidence" value="ECO:0007669"/>
    <property type="project" value="InterPro"/>
</dbReference>
<feature type="domain" description="Serine hydroxymethyltransferase-like" evidence="3">
    <location>
        <begin position="7"/>
        <end position="404"/>
    </location>
</feature>
<dbReference type="InterPro" id="IPR039429">
    <property type="entry name" value="SHMT-like_dom"/>
</dbReference>
<keyword evidence="2" id="KW-0663">Pyridoxal phosphate</keyword>
<dbReference type="InterPro" id="IPR049943">
    <property type="entry name" value="Ser_HO-MeTrfase-like"/>
</dbReference>
<dbReference type="GO" id="GO:0019264">
    <property type="term" value="P:glycine biosynthetic process from serine"/>
    <property type="evidence" value="ECO:0007669"/>
    <property type="project" value="InterPro"/>
</dbReference>
<dbReference type="PIRSF" id="PIRSF000412">
    <property type="entry name" value="SHMT"/>
    <property type="match status" value="1"/>
</dbReference>
<evidence type="ECO:0000259" key="3">
    <source>
        <dbReference type="Pfam" id="PF00464"/>
    </source>
</evidence>
<reference evidence="4" key="1">
    <citation type="submission" date="2018-05" db="EMBL/GenBank/DDBJ databases">
        <authorList>
            <person name="Lanie J.A."/>
            <person name="Ng W.-L."/>
            <person name="Kazmierczak K.M."/>
            <person name="Andrzejewski T.M."/>
            <person name="Davidsen T.M."/>
            <person name="Wayne K.J."/>
            <person name="Tettelin H."/>
            <person name="Glass J.I."/>
            <person name="Rusch D."/>
            <person name="Podicherti R."/>
            <person name="Tsui H.-C.T."/>
            <person name="Winkler M.E."/>
        </authorList>
    </citation>
    <scope>NUCLEOTIDE SEQUENCE</scope>
</reference>
<comment type="cofactor">
    <cofactor evidence="1">
        <name>pyridoxal 5'-phosphate</name>
        <dbReference type="ChEBI" id="CHEBI:597326"/>
    </cofactor>
</comment>
<sequence length="431" mass="47572">VSINISDVLDIVSHQNQWRGKESINLIASENVQSNAVKQVEVNDFMGRYAEGHPNTDQKDLRYYEGTRYIDQIESMAVSEIIQLAKCLQADVRPVSGNAANTAVALGILRGDDTVIVNSVKNGGHISHNPIGVVGRRIQVRGKVLTPGRYNSINLHYWPTTECGYHLDVPKCVDLIEQTSPNMVILGKSLFLFPEPVKEIAEVCRAKNIPILYDGAHVLGLIIGGKFQNPFDEGAHFINGSTHKTFPGPQRGVILGNMTSEQEMKWWNSVDRGVMPGSSSNHHLHTLPGMLIAIREMAEYGRQYATQTVANAKALGQALADEGVNVEAEEFGFTESHQLALNVTNFGVAKLIARSLTEKNNIITNYNLLPRDEDTNNPSGLRIGVQEMTRYGMKEGDMQELAALMKAGLEGKVVKNDVVQLRSRFTEVHYA</sequence>
<dbReference type="InterPro" id="IPR015422">
    <property type="entry name" value="PyrdxlP-dep_Trfase_small"/>
</dbReference>
<protein>
    <recommendedName>
        <fullName evidence="3">Serine hydroxymethyltransferase-like domain-containing protein</fullName>
    </recommendedName>
</protein>
<dbReference type="GO" id="GO:0004372">
    <property type="term" value="F:glycine hydroxymethyltransferase activity"/>
    <property type="evidence" value="ECO:0007669"/>
    <property type="project" value="InterPro"/>
</dbReference>
<dbReference type="AlphaFoldDB" id="A0A381WIM4"/>
<dbReference type="InterPro" id="IPR001085">
    <property type="entry name" value="Ser_HO-MeTrfase"/>
</dbReference>
<gene>
    <name evidence="4" type="ORF">METZ01_LOCUS105210</name>
</gene>
<feature type="non-terminal residue" evidence="4">
    <location>
        <position position="1"/>
    </location>
</feature>
<dbReference type="EMBL" id="UINC01011928">
    <property type="protein sequence ID" value="SVA52356.1"/>
    <property type="molecule type" value="Genomic_DNA"/>
</dbReference>
<dbReference type="InterPro" id="IPR015424">
    <property type="entry name" value="PyrdxlP-dep_Trfase"/>
</dbReference>
<dbReference type="GO" id="GO:0005737">
    <property type="term" value="C:cytoplasm"/>
    <property type="evidence" value="ECO:0007669"/>
    <property type="project" value="TreeGrafter"/>
</dbReference>
<dbReference type="Gene3D" id="3.40.640.10">
    <property type="entry name" value="Type I PLP-dependent aspartate aminotransferase-like (Major domain)"/>
    <property type="match status" value="1"/>
</dbReference>
<dbReference type="GO" id="GO:0030170">
    <property type="term" value="F:pyridoxal phosphate binding"/>
    <property type="evidence" value="ECO:0007669"/>
    <property type="project" value="InterPro"/>
</dbReference>
<evidence type="ECO:0000256" key="2">
    <source>
        <dbReference type="ARBA" id="ARBA00022898"/>
    </source>
</evidence>
<evidence type="ECO:0000313" key="4">
    <source>
        <dbReference type="EMBL" id="SVA52356.1"/>
    </source>
</evidence>
<dbReference type="SUPFAM" id="SSF53383">
    <property type="entry name" value="PLP-dependent transferases"/>
    <property type="match status" value="1"/>
</dbReference>
<organism evidence="4">
    <name type="scientific">marine metagenome</name>
    <dbReference type="NCBI Taxonomy" id="408172"/>
    <lineage>
        <taxon>unclassified sequences</taxon>
        <taxon>metagenomes</taxon>
        <taxon>ecological metagenomes</taxon>
    </lineage>
</organism>
<dbReference type="PANTHER" id="PTHR11680:SF35">
    <property type="entry name" value="SERINE HYDROXYMETHYLTRANSFERASE 1"/>
    <property type="match status" value="1"/>
</dbReference>
<evidence type="ECO:0000256" key="1">
    <source>
        <dbReference type="ARBA" id="ARBA00001933"/>
    </source>
</evidence>